<sequence>MIIYFYLFVVLHLNVASSSSIRSRPAKNEILPFLGSKSDIAKRDGNSLKIISNEPFIIQLGMSGVSDKRKKKEDAKKEADKKNKTEGNKRKKTIKKRNRRRKMLKREDRIRRGGDRRRPKTNSTLR</sequence>
<name>A0ABR1AM38_POLSC</name>
<keyword evidence="2" id="KW-0732">Signal</keyword>
<dbReference type="Proteomes" id="UP001359485">
    <property type="component" value="Unassembled WGS sequence"/>
</dbReference>
<keyword evidence="4" id="KW-1185">Reference proteome</keyword>
<evidence type="ECO:0000313" key="4">
    <source>
        <dbReference type="Proteomes" id="UP001359485"/>
    </source>
</evidence>
<organism evidence="3 4">
    <name type="scientific">Polyplax serrata</name>
    <name type="common">Common mouse louse</name>
    <dbReference type="NCBI Taxonomy" id="468196"/>
    <lineage>
        <taxon>Eukaryota</taxon>
        <taxon>Metazoa</taxon>
        <taxon>Ecdysozoa</taxon>
        <taxon>Arthropoda</taxon>
        <taxon>Hexapoda</taxon>
        <taxon>Insecta</taxon>
        <taxon>Pterygota</taxon>
        <taxon>Neoptera</taxon>
        <taxon>Paraneoptera</taxon>
        <taxon>Psocodea</taxon>
        <taxon>Troctomorpha</taxon>
        <taxon>Phthiraptera</taxon>
        <taxon>Anoplura</taxon>
        <taxon>Polyplacidae</taxon>
        <taxon>Polyplax</taxon>
    </lineage>
</organism>
<dbReference type="EMBL" id="JAWJWF010000047">
    <property type="protein sequence ID" value="KAK6622358.1"/>
    <property type="molecule type" value="Genomic_DNA"/>
</dbReference>
<comment type="caution">
    <text evidence="3">The sequence shown here is derived from an EMBL/GenBank/DDBJ whole genome shotgun (WGS) entry which is preliminary data.</text>
</comment>
<feature type="region of interest" description="Disordered" evidence="1">
    <location>
        <begin position="62"/>
        <end position="126"/>
    </location>
</feature>
<feature type="compositionally biased region" description="Basic and acidic residues" evidence="1">
    <location>
        <begin position="72"/>
        <end position="88"/>
    </location>
</feature>
<feature type="signal peptide" evidence="2">
    <location>
        <begin position="1"/>
        <end position="18"/>
    </location>
</feature>
<feature type="chain" id="PRO_5046733310" evidence="2">
    <location>
        <begin position="19"/>
        <end position="126"/>
    </location>
</feature>
<evidence type="ECO:0000313" key="3">
    <source>
        <dbReference type="EMBL" id="KAK6622358.1"/>
    </source>
</evidence>
<accession>A0ABR1AM38</accession>
<proteinExistence type="predicted"/>
<reference evidence="3 4" key="1">
    <citation type="submission" date="2023-09" db="EMBL/GenBank/DDBJ databases">
        <title>Genomes of two closely related lineages of the louse Polyplax serrata with different host specificities.</title>
        <authorList>
            <person name="Martinu J."/>
            <person name="Tarabai H."/>
            <person name="Stefka J."/>
            <person name="Hypsa V."/>
        </authorList>
    </citation>
    <scope>NUCLEOTIDE SEQUENCE [LARGE SCALE GENOMIC DNA]</scope>
    <source>
        <strain evidence="3">98ZLc_SE</strain>
    </source>
</reference>
<gene>
    <name evidence="3" type="ORF">RUM44_002169</name>
</gene>
<feature type="compositionally biased region" description="Basic residues" evidence="1">
    <location>
        <begin position="89"/>
        <end position="104"/>
    </location>
</feature>
<protein>
    <submittedName>
        <fullName evidence="3">Uncharacterized protein</fullName>
    </submittedName>
</protein>
<evidence type="ECO:0000256" key="1">
    <source>
        <dbReference type="SAM" id="MobiDB-lite"/>
    </source>
</evidence>
<evidence type="ECO:0000256" key="2">
    <source>
        <dbReference type="SAM" id="SignalP"/>
    </source>
</evidence>